<dbReference type="AlphaFoldDB" id="A0A0J8TT84"/>
<dbReference type="Proteomes" id="UP000054559">
    <property type="component" value="Unassembled WGS sequence"/>
</dbReference>
<proteinExistence type="predicted"/>
<dbReference type="EMBL" id="DS268151">
    <property type="protein sequence ID" value="KMU77007.1"/>
    <property type="molecule type" value="Genomic_DNA"/>
</dbReference>
<sequence length="64" mass="7119">MVNTWMAVFLRVHCDAVEATRSQGDSSEDDMNIDSGIASGAMTLQTAMVEWKAEQEREGRRLAD</sequence>
<dbReference type="STRING" id="454286.A0A0J8TT84"/>
<evidence type="ECO:0000313" key="2">
    <source>
        <dbReference type="Proteomes" id="UP000054559"/>
    </source>
</evidence>
<gene>
    <name evidence="1" type="ORF">CISG_06242</name>
</gene>
<reference evidence="2" key="1">
    <citation type="journal article" date="2010" name="Genome Res.">
        <title>Population genomic sequencing of Coccidioides fungi reveals recent hybridization and transposon control.</title>
        <authorList>
            <person name="Neafsey D.E."/>
            <person name="Barker B.M."/>
            <person name="Sharpton T.J."/>
            <person name="Stajich J.E."/>
            <person name="Park D.J."/>
            <person name="Whiston E."/>
            <person name="Hung C.-Y."/>
            <person name="McMahan C."/>
            <person name="White J."/>
            <person name="Sykes S."/>
            <person name="Heiman D."/>
            <person name="Young S."/>
            <person name="Zeng Q."/>
            <person name="Abouelleil A."/>
            <person name="Aftuck L."/>
            <person name="Bessette D."/>
            <person name="Brown A."/>
            <person name="FitzGerald M."/>
            <person name="Lui A."/>
            <person name="Macdonald J.P."/>
            <person name="Priest M."/>
            <person name="Orbach M.J."/>
            <person name="Galgiani J.N."/>
            <person name="Kirkland T.N."/>
            <person name="Cole G.T."/>
            <person name="Birren B.W."/>
            <person name="Henn M.R."/>
            <person name="Taylor J.W."/>
            <person name="Rounsley S.D."/>
        </authorList>
    </citation>
    <scope>NUCLEOTIDE SEQUENCE [LARGE SCALE GENOMIC DNA]</scope>
    <source>
        <strain evidence="2">RMSCC 3703</strain>
    </source>
</reference>
<protein>
    <submittedName>
        <fullName evidence="1">Uncharacterized protein</fullName>
    </submittedName>
</protein>
<name>A0A0J8TT84_COCIT</name>
<evidence type="ECO:0000313" key="1">
    <source>
        <dbReference type="EMBL" id="KMU77007.1"/>
    </source>
</evidence>
<accession>A0A0J8TT84</accession>
<organism evidence="1 2">
    <name type="scientific">Coccidioides immitis RMSCC 3703</name>
    <dbReference type="NCBI Taxonomy" id="454286"/>
    <lineage>
        <taxon>Eukaryota</taxon>
        <taxon>Fungi</taxon>
        <taxon>Dikarya</taxon>
        <taxon>Ascomycota</taxon>
        <taxon>Pezizomycotina</taxon>
        <taxon>Eurotiomycetes</taxon>
        <taxon>Eurotiomycetidae</taxon>
        <taxon>Onygenales</taxon>
        <taxon>Onygenaceae</taxon>
        <taxon>Coccidioides</taxon>
    </lineage>
</organism>